<reference evidence="8 9" key="1">
    <citation type="submission" date="2019-04" db="EMBL/GenBank/DDBJ databases">
        <title>Annotation for the trematode Fasciola gigantica.</title>
        <authorList>
            <person name="Choi Y.-J."/>
        </authorList>
    </citation>
    <scope>NUCLEOTIDE SEQUENCE [LARGE SCALE GENOMIC DNA]</scope>
    <source>
        <strain evidence="8">Uganda_cow_1</strain>
    </source>
</reference>
<gene>
    <name evidence="8" type="ORF">FGIG_02743</name>
</gene>
<dbReference type="SUPFAM" id="SSF103506">
    <property type="entry name" value="Mitochondrial carrier"/>
    <property type="match status" value="1"/>
</dbReference>
<evidence type="ECO:0000256" key="3">
    <source>
        <dbReference type="ARBA" id="ARBA00022692"/>
    </source>
</evidence>
<dbReference type="PANTHER" id="PTHR46181:SF3">
    <property type="entry name" value="MITOCHONDRIAL GLYCINE TRANSPORTER"/>
    <property type="match status" value="1"/>
</dbReference>
<keyword evidence="4 5" id="KW-0472">Membrane</keyword>
<evidence type="ECO:0000313" key="9">
    <source>
        <dbReference type="Proteomes" id="UP000316759"/>
    </source>
</evidence>
<feature type="repeat" description="Solcar" evidence="5">
    <location>
        <begin position="220"/>
        <end position="319"/>
    </location>
</feature>
<dbReference type="GO" id="GO:0016020">
    <property type="term" value="C:membrane"/>
    <property type="evidence" value="ECO:0007669"/>
    <property type="project" value="UniProtKB-SubCell"/>
</dbReference>
<protein>
    <submittedName>
        <fullName evidence="8">Solute carrier family 25 member 38</fullName>
    </submittedName>
</protein>
<dbReference type="PANTHER" id="PTHR46181">
    <property type="entry name" value="MITOCHONDRIAL GLYCINE TRANSPORTER"/>
    <property type="match status" value="1"/>
</dbReference>
<dbReference type="InterPro" id="IPR023395">
    <property type="entry name" value="MCP_dom_sf"/>
</dbReference>
<name>A0A504YF99_FASGI</name>
<dbReference type="PROSITE" id="PS50920">
    <property type="entry name" value="SOLCAR"/>
    <property type="match status" value="3"/>
</dbReference>
<dbReference type="Gene3D" id="1.50.40.10">
    <property type="entry name" value="Mitochondrial carrier domain"/>
    <property type="match status" value="1"/>
</dbReference>
<dbReference type="AlphaFoldDB" id="A0A504YF99"/>
<dbReference type="OrthoDB" id="1924968at2759"/>
<evidence type="ECO:0000256" key="1">
    <source>
        <dbReference type="ARBA" id="ARBA00004141"/>
    </source>
</evidence>
<comment type="similarity">
    <text evidence="2 6">Belongs to the mitochondrial carrier (TC 2.A.29) family.</text>
</comment>
<keyword evidence="9" id="KW-1185">Reference proteome</keyword>
<evidence type="ECO:0000313" key="8">
    <source>
        <dbReference type="EMBL" id="TPP58899.1"/>
    </source>
</evidence>
<dbReference type="STRING" id="46835.A0A504YF99"/>
<sequence>MVLDSQGYRSPRLSLISGCISGAIATCLFQPLDVLKTRLQSEILMGHSNPGIAYLIKSIWHTKASNAQWAPPRQGLRNFWVGTVPSLWRCVPGVGGYFLCLSMLEESTRRYKSYWTGPISFMGPVHSFLTGFFARSVVAIVLDPFLVIKTRAESGRFADRSMLDAMRRIRNRSGCRGLYSGVVATIIRDCPYSGLYYAAYSSIKPVFVFLFRDCTVSPATSVYTVASCAFVASAFAAGVTQPADVLRVQRQLQLIPTASIQASQKPNLPQKQPSWSSVFSSVYRTDGLCGLWRGFLFRFLRRTGVGVISWTLYEHLTLA</sequence>
<keyword evidence="7" id="KW-1133">Transmembrane helix</keyword>
<dbReference type="EMBL" id="SUNJ01011420">
    <property type="protein sequence ID" value="TPP58899.1"/>
    <property type="molecule type" value="Genomic_DNA"/>
</dbReference>
<comment type="subcellular location">
    <subcellularLocation>
        <location evidence="1">Membrane</location>
        <topology evidence="1">Multi-pass membrane protein</topology>
    </subcellularLocation>
</comment>
<feature type="repeat" description="Solcar" evidence="5">
    <location>
        <begin position="122"/>
        <end position="206"/>
    </location>
</feature>
<dbReference type="InterPro" id="IPR018108">
    <property type="entry name" value="MCP_transmembrane"/>
</dbReference>
<dbReference type="GO" id="GO:0015187">
    <property type="term" value="F:glycine transmembrane transporter activity"/>
    <property type="evidence" value="ECO:0007669"/>
    <property type="project" value="TreeGrafter"/>
</dbReference>
<evidence type="ECO:0000256" key="2">
    <source>
        <dbReference type="ARBA" id="ARBA00006375"/>
    </source>
</evidence>
<evidence type="ECO:0000256" key="6">
    <source>
        <dbReference type="RuleBase" id="RU000488"/>
    </source>
</evidence>
<dbReference type="Pfam" id="PF00153">
    <property type="entry name" value="Mito_carr"/>
    <property type="match status" value="3"/>
</dbReference>
<dbReference type="GO" id="GO:1904983">
    <property type="term" value="P:glycine import into mitochondrion"/>
    <property type="evidence" value="ECO:0007669"/>
    <property type="project" value="TreeGrafter"/>
</dbReference>
<comment type="caution">
    <text evidence="8">The sequence shown here is derived from an EMBL/GenBank/DDBJ whole genome shotgun (WGS) entry which is preliminary data.</text>
</comment>
<feature type="transmembrane region" description="Helical" evidence="7">
    <location>
        <begin position="12"/>
        <end position="32"/>
    </location>
</feature>
<evidence type="ECO:0000256" key="4">
    <source>
        <dbReference type="ARBA" id="ARBA00023136"/>
    </source>
</evidence>
<feature type="repeat" description="Solcar" evidence="5">
    <location>
        <begin position="9"/>
        <end position="107"/>
    </location>
</feature>
<evidence type="ECO:0000256" key="7">
    <source>
        <dbReference type="SAM" id="Phobius"/>
    </source>
</evidence>
<accession>A0A504YF99</accession>
<evidence type="ECO:0000256" key="5">
    <source>
        <dbReference type="PROSITE-ProRule" id="PRU00282"/>
    </source>
</evidence>
<keyword evidence="3 5" id="KW-0812">Transmembrane</keyword>
<proteinExistence type="inferred from homology"/>
<keyword evidence="6" id="KW-0813">Transport</keyword>
<dbReference type="GO" id="GO:0005739">
    <property type="term" value="C:mitochondrion"/>
    <property type="evidence" value="ECO:0007669"/>
    <property type="project" value="TreeGrafter"/>
</dbReference>
<organism evidence="8 9">
    <name type="scientific">Fasciola gigantica</name>
    <name type="common">Giant liver fluke</name>
    <dbReference type="NCBI Taxonomy" id="46835"/>
    <lineage>
        <taxon>Eukaryota</taxon>
        <taxon>Metazoa</taxon>
        <taxon>Spiralia</taxon>
        <taxon>Lophotrochozoa</taxon>
        <taxon>Platyhelminthes</taxon>
        <taxon>Trematoda</taxon>
        <taxon>Digenea</taxon>
        <taxon>Plagiorchiida</taxon>
        <taxon>Echinostomata</taxon>
        <taxon>Echinostomatoidea</taxon>
        <taxon>Fasciolidae</taxon>
        <taxon>Fasciola</taxon>
    </lineage>
</organism>
<dbReference type="Proteomes" id="UP000316759">
    <property type="component" value="Unassembled WGS sequence"/>
</dbReference>